<dbReference type="NCBIfam" id="NF004952">
    <property type="entry name" value="PRK06299.1-2"/>
    <property type="match status" value="1"/>
</dbReference>
<dbReference type="CDD" id="cd00164">
    <property type="entry name" value="S1_like"/>
    <property type="match status" value="1"/>
</dbReference>
<comment type="caution">
    <text evidence="10">The sequence shown here is derived from an EMBL/GenBank/DDBJ whole genome shotgun (WGS) entry which is preliminary data.</text>
</comment>
<dbReference type="AlphaFoldDB" id="A0A0D2HXV1"/>
<evidence type="ECO:0000256" key="3">
    <source>
        <dbReference type="ARBA" id="ARBA00022884"/>
    </source>
</evidence>
<dbReference type="InParanoid" id="A0A0D2HXV1"/>
<evidence type="ECO:0000256" key="1">
    <source>
        <dbReference type="ARBA" id="ARBA00006767"/>
    </source>
</evidence>
<proteinExistence type="inferred from homology"/>
<dbReference type="GO" id="GO:1990904">
    <property type="term" value="C:ribonucleoprotein complex"/>
    <property type="evidence" value="ECO:0007669"/>
    <property type="project" value="UniProtKB-KW"/>
</dbReference>
<dbReference type="Proteomes" id="UP000032233">
    <property type="component" value="Unassembled WGS sequence"/>
</dbReference>
<organism evidence="10 11">
    <name type="scientific">Dethiosulfatarculus sandiegensis</name>
    <dbReference type="NCBI Taxonomy" id="1429043"/>
    <lineage>
        <taxon>Bacteria</taxon>
        <taxon>Pseudomonadati</taxon>
        <taxon>Thermodesulfobacteriota</taxon>
        <taxon>Desulfarculia</taxon>
        <taxon>Desulfarculales</taxon>
        <taxon>Desulfarculaceae</taxon>
        <taxon>Dethiosulfatarculus</taxon>
    </lineage>
</organism>
<keyword evidence="4 10" id="KW-0689">Ribosomal protein</keyword>
<dbReference type="PRINTS" id="PR00681">
    <property type="entry name" value="RIBOSOMALS1"/>
</dbReference>
<dbReference type="GO" id="GO:0003735">
    <property type="term" value="F:structural constituent of ribosome"/>
    <property type="evidence" value="ECO:0007669"/>
    <property type="project" value="InterPro"/>
</dbReference>
<dbReference type="InterPro" id="IPR012340">
    <property type="entry name" value="NA-bd_OB-fold"/>
</dbReference>
<feature type="domain" description="S1 motif" evidence="9">
    <location>
        <begin position="441"/>
        <end position="510"/>
    </location>
</feature>
<feature type="domain" description="S1 motif" evidence="9">
    <location>
        <begin position="267"/>
        <end position="337"/>
    </location>
</feature>
<dbReference type="GO" id="GO:0006412">
    <property type="term" value="P:translation"/>
    <property type="evidence" value="ECO:0007669"/>
    <property type="project" value="InterPro"/>
</dbReference>
<dbReference type="InterPro" id="IPR050437">
    <property type="entry name" value="Ribos_protein_bS1-like"/>
</dbReference>
<evidence type="ECO:0000256" key="8">
    <source>
        <dbReference type="ARBA" id="ARBA00035517"/>
    </source>
</evidence>
<dbReference type="InterPro" id="IPR003029">
    <property type="entry name" value="S1_domain"/>
</dbReference>
<reference evidence="10 11" key="1">
    <citation type="submission" date="2013-11" db="EMBL/GenBank/DDBJ databases">
        <title>Metagenomic analysis of a methanogenic consortium involved in long chain n-alkane degradation.</title>
        <authorList>
            <person name="Davidova I.A."/>
            <person name="Callaghan A.V."/>
            <person name="Wawrik B."/>
            <person name="Pruitt S."/>
            <person name="Marks C."/>
            <person name="Duncan K.E."/>
            <person name="Suflita J.M."/>
        </authorList>
    </citation>
    <scope>NUCLEOTIDE SEQUENCE [LARGE SCALE GENOMIC DNA]</scope>
    <source>
        <strain evidence="10 11">SPR</strain>
    </source>
</reference>
<feature type="domain" description="S1 motif" evidence="9">
    <location>
        <begin position="354"/>
        <end position="424"/>
    </location>
</feature>
<dbReference type="GO" id="GO:0003729">
    <property type="term" value="F:mRNA binding"/>
    <property type="evidence" value="ECO:0007669"/>
    <property type="project" value="TreeGrafter"/>
</dbReference>
<evidence type="ECO:0000259" key="9">
    <source>
        <dbReference type="PROSITE" id="PS50126"/>
    </source>
</evidence>
<evidence type="ECO:0000313" key="10">
    <source>
        <dbReference type="EMBL" id="KIX15128.1"/>
    </source>
</evidence>
<dbReference type="SUPFAM" id="SSF50249">
    <property type="entry name" value="Nucleic acid-binding proteins"/>
    <property type="match status" value="6"/>
</dbReference>
<evidence type="ECO:0000256" key="2">
    <source>
        <dbReference type="ARBA" id="ARBA00022737"/>
    </source>
</evidence>
<evidence type="ECO:0000256" key="4">
    <source>
        <dbReference type="ARBA" id="ARBA00022980"/>
    </source>
</evidence>
<dbReference type="CDD" id="cd04465">
    <property type="entry name" value="S1_RPS1_repeat_ec2_hs2"/>
    <property type="match status" value="1"/>
</dbReference>
<feature type="domain" description="S1 motif" evidence="9">
    <location>
        <begin position="12"/>
        <end position="78"/>
    </location>
</feature>
<dbReference type="CDD" id="cd05687">
    <property type="entry name" value="S1_RPS1_repeat_ec1_hs1"/>
    <property type="match status" value="1"/>
</dbReference>
<dbReference type="GO" id="GO:0005840">
    <property type="term" value="C:ribosome"/>
    <property type="evidence" value="ECO:0007669"/>
    <property type="project" value="UniProtKB-KW"/>
</dbReference>
<keyword evidence="2" id="KW-0677">Repeat</keyword>
<keyword evidence="5" id="KW-0687">Ribonucleoprotein</keyword>
<evidence type="ECO:0000313" key="11">
    <source>
        <dbReference type="Proteomes" id="UP000032233"/>
    </source>
</evidence>
<dbReference type="CDD" id="cd05688">
    <property type="entry name" value="S1_RPS1_repeat_ec3"/>
    <property type="match status" value="1"/>
</dbReference>
<dbReference type="FunFam" id="2.40.50.140:FF:000103">
    <property type="entry name" value="protein RRP5 homolog"/>
    <property type="match status" value="1"/>
</dbReference>
<comment type="similarity">
    <text evidence="1">Belongs to the bacterial ribosomal protein bS1 family.</text>
</comment>
<dbReference type="InterPro" id="IPR000110">
    <property type="entry name" value="Ribosomal_bS1"/>
</dbReference>
<dbReference type="PATRIC" id="fig|1429043.3.peg.1083"/>
<evidence type="ECO:0000256" key="5">
    <source>
        <dbReference type="ARBA" id="ARBA00023274"/>
    </source>
</evidence>
<accession>A0A0D2HXV1</accession>
<dbReference type="SMART" id="SM00316">
    <property type="entry name" value="S1"/>
    <property type="match status" value="6"/>
</dbReference>
<evidence type="ECO:0000256" key="7">
    <source>
        <dbReference type="ARBA" id="ARBA00035293"/>
    </source>
</evidence>
<comment type="function">
    <text evidence="6">Binds mRNA; thus facilitating recognition of the initiation point. It is needed to translate mRNA with a short Shine-Dalgarno (SD) purine-rich sequence.</text>
</comment>
<dbReference type="Pfam" id="PF00575">
    <property type="entry name" value="S1"/>
    <property type="match status" value="6"/>
</dbReference>
<dbReference type="Gene3D" id="2.40.50.140">
    <property type="entry name" value="Nucleic acid-binding proteins"/>
    <property type="match status" value="6"/>
</dbReference>
<dbReference type="STRING" id="1429043.X474_05090"/>
<name>A0A0D2HXV1_9BACT</name>
<protein>
    <recommendedName>
        <fullName evidence="7">Small ribosomal subunit protein bS1</fullName>
    </recommendedName>
    <alternativeName>
        <fullName evidence="8">30S ribosomal protein S1</fullName>
    </alternativeName>
</protein>
<keyword evidence="3" id="KW-0694">RNA-binding</keyword>
<dbReference type="FunFam" id="2.40.50.140:FF:000018">
    <property type="entry name" value="30S ribosomal protein S1"/>
    <property type="match status" value="1"/>
</dbReference>
<dbReference type="InterPro" id="IPR035104">
    <property type="entry name" value="Ribosomal_protein_S1-like"/>
</dbReference>
<dbReference type="PANTHER" id="PTHR10724:SF7">
    <property type="entry name" value="SMALL RIBOSOMAL SUBUNIT PROTEIN BS1C"/>
    <property type="match status" value="1"/>
</dbReference>
<dbReference type="FunCoup" id="A0A0D2HXV1">
    <property type="interactions" value="556"/>
</dbReference>
<dbReference type="EMBL" id="AZAC01000004">
    <property type="protein sequence ID" value="KIX15128.1"/>
    <property type="molecule type" value="Genomic_DNA"/>
</dbReference>
<dbReference type="NCBIfam" id="TIGR00717">
    <property type="entry name" value="rpsA"/>
    <property type="match status" value="1"/>
</dbReference>
<keyword evidence="11" id="KW-1185">Reference proteome</keyword>
<evidence type="ECO:0000256" key="6">
    <source>
        <dbReference type="ARBA" id="ARBA00025604"/>
    </source>
</evidence>
<dbReference type="PROSITE" id="PS50126">
    <property type="entry name" value="S1"/>
    <property type="match status" value="6"/>
</dbReference>
<dbReference type="FunFam" id="2.40.50.140:FF:000011">
    <property type="entry name" value="30S ribosomal protein S1"/>
    <property type="match status" value="2"/>
</dbReference>
<feature type="domain" description="S1 motif" evidence="9">
    <location>
        <begin position="96"/>
        <end position="161"/>
    </location>
</feature>
<sequence>MYEQSFRTIQEGEVAKGTIVAVEKDYVVVDIGYKSEGQIDINEFKDVDGVIQAEVGQEVDVLLERTEDDEGTIILSKEKAAKIKVWDEISRVYNDDGEITGSIVGRVKGGMSVDIGVPAFLPGSQVDLRPVRNLDALVGQTFDFKILKFNKKRSNIVLSRRVLLEKEREVKKTETLKVLETNQVMQGVVKNITDYGVFVDLGGIDGLLHITDMSWGRVGHPSEMFGIGDEINVKVLNFDRDRERVSLGLKQLKEDPWIAAAEKYSVGTRIEGRVVSLADYGAFVEVEEGVEGLIHVSEMSWTRKVRHPSKIVNVGDVVEAVVLSINPEAKRISLGMKQVEPNPWDVIAEKYPVGTTIEGRIKNITDFGLFIGIDEGIDGLVHISDISWTKRIKHPGEIYKKGDEVRAVVLNIDRENERFSLGIKQLEVDPWDEIPQKYKVGTSVTGLITNVTDFGVFVELEEGIEGLIHVSEISNEKVKTPVGMFNVNENVTAKVVAVSRRDRKIALSLRRLEDEADRAVYSEYLNSTQAATSNLGELLKQGLAAQNDDDDKTEE</sequence>
<dbReference type="PANTHER" id="PTHR10724">
    <property type="entry name" value="30S RIBOSOMAL PROTEIN S1"/>
    <property type="match status" value="1"/>
</dbReference>
<gene>
    <name evidence="10" type="ORF">X474_05090</name>
</gene>
<feature type="domain" description="S1 motif" evidence="9">
    <location>
        <begin position="182"/>
        <end position="250"/>
    </location>
</feature>